<accession>A0A1H0C6Q3</accession>
<name>A0A1H0C6Q3_9HYPH</name>
<organism evidence="1 2">
    <name type="scientific">Methylobacterium phyllostachyos</name>
    <dbReference type="NCBI Taxonomy" id="582672"/>
    <lineage>
        <taxon>Bacteria</taxon>
        <taxon>Pseudomonadati</taxon>
        <taxon>Pseudomonadota</taxon>
        <taxon>Alphaproteobacteria</taxon>
        <taxon>Hyphomicrobiales</taxon>
        <taxon>Methylobacteriaceae</taxon>
        <taxon>Methylobacterium</taxon>
    </lineage>
</organism>
<evidence type="ECO:0000313" key="1">
    <source>
        <dbReference type="EMBL" id="SDN53594.1"/>
    </source>
</evidence>
<sequence length="85" mass="9024">MLDINLGGEMVYPVADRLAALDVPFLFATGDVQGRDNPRYGAQPRLEKPVIAPELLRALDDLFAAMPHGAPRIPDAGSAQVRAGG</sequence>
<dbReference type="EMBL" id="FNHS01000009">
    <property type="protein sequence ID" value="SDN53594.1"/>
    <property type="molecule type" value="Genomic_DNA"/>
</dbReference>
<dbReference type="Proteomes" id="UP000198704">
    <property type="component" value="Unassembled WGS sequence"/>
</dbReference>
<gene>
    <name evidence="1" type="ORF">SAMN05216360_10944</name>
</gene>
<evidence type="ECO:0000313" key="2">
    <source>
        <dbReference type="Proteomes" id="UP000198704"/>
    </source>
</evidence>
<protein>
    <recommendedName>
        <fullName evidence="3">Response regulatory domain-containing protein</fullName>
    </recommendedName>
</protein>
<dbReference type="STRING" id="582672.SAMN05216360_10944"/>
<reference evidence="2" key="1">
    <citation type="submission" date="2016-10" db="EMBL/GenBank/DDBJ databases">
        <authorList>
            <person name="Varghese N."/>
            <person name="Submissions S."/>
        </authorList>
    </citation>
    <scope>NUCLEOTIDE SEQUENCE [LARGE SCALE GENOMIC DNA]</scope>
    <source>
        <strain evidence="2">BL47</strain>
    </source>
</reference>
<keyword evidence="2" id="KW-1185">Reference proteome</keyword>
<proteinExistence type="predicted"/>
<dbReference type="Gene3D" id="3.40.50.2300">
    <property type="match status" value="1"/>
</dbReference>
<dbReference type="AlphaFoldDB" id="A0A1H0C6Q3"/>
<dbReference type="RefSeq" id="WP_342028191.1">
    <property type="nucleotide sequence ID" value="NZ_FNHS01000009.1"/>
</dbReference>
<evidence type="ECO:0008006" key="3">
    <source>
        <dbReference type="Google" id="ProtNLM"/>
    </source>
</evidence>